<evidence type="ECO:0000256" key="1">
    <source>
        <dbReference type="SAM" id="Phobius"/>
    </source>
</evidence>
<proteinExistence type="predicted"/>
<dbReference type="InterPro" id="IPR024529">
    <property type="entry name" value="ECF_trnsprt_substrate-spec"/>
</dbReference>
<accession>A0AAE3DB91</accession>
<comment type="caution">
    <text evidence="2">The sequence shown here is derived from an EMBL/GenBank/DDBJ whole genome shotgun (WGS) entry which is preliminary data.</text>
</comment>
<dbReference type="GO" id="GO:0022857">
    <property type="term" value="F:transmembrane transporter activity"/>
    <property type="evidence" value="ECO:0007669"/>
    <property type="project" value="InterPro"/>
</dbReference>
<sequence length="190" mass="20842">MIYESTKKLTLSAMFFAVGLILPFFIGQIPMIGQMLLPMHIPVLLCGLIVGWQYGLAVGFFLPLVRSVLFGMPAMFPNAVSMAFELAAYGLVIGYLYGHSRWKCVKSLYRSLVGAMLAGRIVWGVVRIVLLGIGSVPFGWQLFLAGAFFNAIPGIILQLVMIPVLMIALNKAKIVPFHKMDVHHTAGSEN</sequence>
<dbReference type="Proteomes" id="UP001198220">
    <property type="component" value="Unassembled WGS sequence"/>
</dbReference>
<reference evidence="2 3" key="1">
    <citation type="submission" date="2021-10" db="EMBL/GenBank/DDBJ databases">
        <title>Anaerobic single-cell dispensing facilitates the cultivation of human gut bacteria.</title>
        <authorList>
            <person name="Afrizal A."/>
        </authorList>
    </citation>
    <scope>NUCLEOTIDE SEQUENCE [LARGE SCALE GENOMIC DNA]</scope>
    <source>
        <strain evidence="2 3">CLA-AA-H276</strain>
    </source>
</reference>
<feature type="transmembrane region" description="Helical" evidence="1">
    <location>
        <begin position="74"/>
        <end position="97"/>
    </location>
</feature>
<gene>
    <name evidence="2" type="ORF">LKD36_07575</name>
</gene>
<dbReference type="Gene3D" id="1.10.1760.20">
    <property type="match status" value="1"/>
</dbReference>
<keyword evidence="1" id="KW-0472">Membrane</keyword>
<organism evidence="2 3">
    <name type="scientific">Hominiventricola filiformis</name>
    <dbReference type="NCBI Taxonomy" id="2885352"/>
    <lineage>
        <taxon>Bacteria</taxon>
        <taxon>Bacillati</taxon>
        <taxon>Bacillota</taxon>
        <taxon>Clostridia</taxon>
        <taxon>Lachnospirales</taxon>
        <taxon>Lachnospiraceae</taxon>
        <taxon>Hominiventricola</taxon>
    </lineage>
</organism>
<feature type="transmembrane region" description="Helical" evidence="1">
    <location>
        <begin position="41"/>
        <end position="62"/>
    </location>
</feature>
<dbReference type="AlphaFoldDB" id="A0AAE3DB91"/>
<evidence type="ECO:0000313" key="3">
    <source>
        <dbReference type="Proteomes" id="UP001198220"/>
    </source>
</evidence>
<dbReference type="Pfam" id="PF12822">
    <property type="entry name" value="ECF_trnsprt"/>
    <property type="match status" value="1"/>
</dbReference>
<dbReference type="EMBL" id="JAJEPS010000006">
    <property type="protein sequence ID" value="MCC2126035.1"/>
    <property type="molecule type" value="Genomic_DNA"/>
</dbReference>
<protein>
    <submittedName>
        <fullName evidence="2">ECF transporter S component</fullName>
    </submittedName>
</protein>
<keyword evidence="1" id="KW-1133">Transmembrane helix</keyword>
<feature type="transmembrane region" description="Helical" evidence="1">
    <location>
        <begin position="109"/>
        <end position="130"/>
    </location>
</feature>
<dbReference type="RefSeq" id="WP_308459212.1">
    <property type="nucleotide sequence ID" value="NZ_JAJEPS010000006.1"/>
</dbReference>
<keyword evidence="3" id="KW-1185">Reference proteome</keyword>
<feature type="transmembrane region" description="Helical" evidence="1">
    <location>
        <begin position="142"/>
        <end position="169"/>
    </location>
</feature>
<name>A0AAE3DB91_9FIRM</name>
<feature type="transmembrane region" description="Helical" evidence="1">
    <location>
        <begin position="12"/>
        <end position="29"/>
    </location>
</feature>
<keyword evidence="1" id="KW-0812">Transmembrane</keyword>
<evidence type="ECO:0000313" key="2">
    <source>
        <dbReference type="EMBL" id="MCC2126035.1"/>
    </source>
</evidence>